<dbReference type="SUPFAM" id="SSF103612">
    <property type="entry name" value="SBT domain"/>
    <property type="match status" value="1"/>
</dbReference>
<keyword evidence="2 4" id="KW-0863">Zinc-finger</keyword>
<dbReference type="PANTHER" id="PTHR31251:SF108">
    <property type="entry name" value="SQUAMOSA PROMOTER-BINDING-LIKE PROTEIN 7"/>
    <property type="match status" value="1"/>
</dbReference>
<gene>
    <name evidence="8" type="ORF">Nepgr_031125</name>
</gene>
<dbReference type="AlphaFoldDB" id="A0AAD3TI90"/>
<dbReference type="Pfam" id="PF03110">
    <property type="entry name" value="SBP"/>
    <property type="match status" value="1"/>
</dbReference>
<dbReference type="InterPro" id="IPR036893">
    <property type="entry name" value="SBP_sf"/>
</dbReference>
<feature type="compositionally biased region" description="Polar residues" evidence="5">
    <location>
        <begin position="1"/>
        <end position="15"/>
    </location>
</feature>
<feature type="region of interest" description="Disordered" evidence="5">
    <location>
        <begin position="206"/>
        <end position="251"/>
    </location>
</feature>
<evidence type="ECO:0000256" key="2">
    <source>
        <dbReference type="ARBA" id="ARBA00022771"/>
    </source>
</evidence>
<dbReference type="PANTHER" id="PTHR31251">
    <property type="entry name" value="SQUAMOSA PROMOTER-BINDING-LIKE PROTEIN 4"/>
    <property type="match status" value="1"/>
</dbReference>
<evidence type="ECO:0000256" key="3">
    <source>
        <dbReference type="ARBA" id="ARBA00022833"/>
    </source>
</evidence>
<proteinExistence type="predicted"/>
<comment type="caution">
    <text evidence="8">The sequence shown here is derived from an EMBL/GenBank/DDBJ whole genome shotgun (WGS) entry which is preliminary data.</text>
</comment>
<organism evidence="8 9">
    <name type="scientific">Nepenthes gracilis</name>
    <name type="common">Slender pitcher plant</name>
    <dbReference type="NCBI Taxonomy" id="150966"/>
    <lineage>
        <taxon>Eukaryota</taxon>
        <taxon>Viridiplantae</taxon>
        <taxon>Streptophyta</taxon>
        <taxon>Embryophyta</taxon>
        <taxon>Tracheophyta</taxon>
        <taxon>Spermatophyta</taxon>
        <taxon>Magnoliopsida</taxon>
        <taxon>eudicotyledons</taxon>
        <taxon>Gunneridae</taxon>
        <taxon>Pentapetalae</taxon>
        <taxon>Caryophyllales</taxon>
        <taxon>Nepenthaceae</taxon>
        <taxon>Nepenthes</taxon>
    </lineage>
</organism>
<feature type="transmembrane region" description="Helical" evidence="6">
    <location>
        <begin position="773"/>
        <end position="792"/>
    </location>
</feature>
<dbReference type="GO" id="GO:0008270">
    <property type="term" value="F:zinc ion binding"/>
    <property type="evidence" value="ECO:0007669"/>
    <property type="project" value="UniProtKB-KW"/>
</dbReference>
<feature type="domain" description="SBP-type" evidence="7">
    <location>
        <begin position="139"/>
        <end position="216"/>
    </location>
</feature>
<keyword evidence="6" id="KW-1133">Transmembrane helix</keyword>
<name>A0AAD3TI90_NEPGR</name>
<keyword evidence="1" id="KW-0479">Metal-binding</keyword>
<evidence type="ECO:0000256" key="4">
    <source>
        <dbReference type="PROSITE-ProRule" id="PRU00470"/>
    </source>
</evidence>
<accession>A0AAD3TI90</accession>
<protein>
    <recommendedName>
        <fullName evidence="7">SBP-type domain-containing protein</fullName>
    </recommendedName>
</protein>
<reference evidence="8" key="1">
    <citation type="submission" date="2023-05" db="EMBL/GenBank/DDBJ databases">
        <title>Nepenthes gracilis genome sequencing.</title>
        <authorList>
            <person name="Fukushima K."/>
        </authorList>
    </citation>
    <scope>NUCLEOTIDE SEQUENCE</scope>
    <source>
        <strain evidence="8">SING2019-196</strain>
    </source>
</reference>
<evidence type="ECO:0000256" key="6">
    <source>
        <dbReference type="SAM" id="Phobius"/>
    </source>
</evidence>
<dbReference type="GO" id="GO:0005634">
    <property type="term" value="C:nucleus"/>
    <property type="evidence" value="ECO:0007669"/>
    <property type="project" value="InterPro"/>
</dbReference>
<evidence type="ECO:0000256" key="1">
    <source>
        <dbReference type="ARBA" id="ARBA00022723"/>
    </source>
</evidence>
<keyword evidence="3" id="KW-0862">Zinc</keyword>
<evidence type="ECO:0000313" key="9">
    <source>
        <dbReference type="Proteomes" id="UP001279734"/>
    </source>
</evidence>
<evidence type="ECO:0000256" key="5">
    <source>
        <dbReference type="SAM" id="MobiDB-lite"/>
    </source>
</evidence>
<feature type="compositionally biased region" description="Basic and acidic residues" evidence="5">
    <location>
        <begin position="217"/>
        <end position="229"/>
    </location>
</feature>
<feature type="compositionally biased region" description="Basic residues" evidence="5">
    <location>
        <begin position="206"/>
        <end position="216"/>
    </location>
</feature>
<keyword evidence="9" id="KW-1185">Reference proteome</keyword>
<keyword evidence="6" id="KW-0812">Transmembrane</keyword>
<evidence type="ECO:0000313" key="8">
    <source>
        <dbReference type="EMBL" id="GMH29282.1"/>
    </source>
</evidence>
<dbReference type="Proteomes" id="UP001279734">
    <property type="component" value="Unassembled WGS sequence"/>
</dbReference>
<dbReference type="GO" id="GO:0003677">
    <property type="term" value="F:DNA binding"/>
    <property type="evidence" value="ECO:0007669"/>
    <property type="project" value="InterPro"/>
</dbReference>
<dbReference type="Pfam" id="PF26102">
    <property type="entry name" value="Ig_SPL7"/>
    <property type="match status" value="1"/>
</dbReference>
<dbReference type="InterPro" id="IPR004333">
    <property type="entry name" value="SBP_dom"/>
</dbReference>
<dbReference type="Gene3D" id="4.10.1100.10">
    <property type="entry name" value="Transcription factor, SBP-box domain"/>
    <property type="match status" value="1"/>
</dbReference>
<dbReference type="PROSITE" id="PS51141">
    <property type="entry name" value="ZF_SBP"/>
    <property type="match status" value="1"/>
</dbReference>
<dbReference type="InterPro" id="IPR044817">
    <property type="entry name" value="SBP-like"/>
</dbReference>
<feature type="region of interest" description="Disordered" evidence="5">
    <location>
        <begin position="1"/>
        <end position="22"/>
    </location>
</feature>
<sequence>MNEHLTSSAPSSQPGQLPEQMHSVSEMDLPSLTADESTSLFEWNEFFDFTIDEQLLLSLEESNQCTTPVELEEHLLAPTPDRTGLETSDRVRKRDPRLVCSNFLSGRVPCACPEIDEKMEEAEIGAVKKRVRTARSVGRTRCQVLGCEADISELKGYHRRHRVCLSCANATSVVIDGESKRYCQQCGKFHILTDFDEGKRSCRRKLERHNNRRRRRPIDSRKSTEKEAQGDLLGENVSSDGEAARGNVCSSSQIAENERKLLQDSTDGNVSNVCLAQDSLNIQSDSIVTFVASEEIHIDGEKDDSKNDLSPSYCNNKGAYSSMCPTGRISFKLYDWNPAEFPRRLRHQIFQWLASMPVELEGYIRPGCTILTAFISMPQFAWIKLFEDPASCLHEFLSPGGMLWGRGTALVYVNNRIFRVLKDGCSVMKVEVALRAPKLHYVYPSCFEAGKPMDLVACGSNLVQTKFRSLVSFAGKYLAHEFYVVFPHGKAEVDASVSFNCQWCRIHVPYTEPECFGPAFIEVENESGLSNFIPILIGDKQVCSEIKTIQQKYGAPFCKEKAQIRAVDSLHDSCEVPCKRQASFSDFIQDVAWLLKEPPLEKMQNVMTSFQIQRFNCLLNFLISNECTSILERILQSLNIVMDQLESVGIIDGITDGDRRLFGKYVGQASDLIIQKLKIDGCIALTENFVPKGDACSESYSKNGVLSVASVDNRVMMKSEQNLQLSDCSTSQQRDAAVPLLNGEVAMRVNDAKQWPRKSCNPVLFNRIINSRLLVYTIATVAICFGICAVCFHPNQVGRFAVSIRRCLFN</sequence>
<dbReference type="EMBL" id="BSYO01000036">
    <property type="protein sequence ID" value="GMH29282.1"/>
    <property type="molecule type" value="Genomic_DNA"/>
</dbReference>
<keyword evidence="6" id="KW-0472">Membrane</keyword>
<evidence type="ECO:0000259" key="7">
    <source>
        <dbReference type="PROSITE" id="PS51141"/>
    </source>
</evidence>